<evidence type="ECO:0000313" key="1">
    <source>
        <dbReference type="EMBL" id="BDS14500.1"/>
    </source>
</evidence>
<keyword evidence="2" id="KW-1185">Reference proteome</keyword>
<reference evidence="1" key="1">
    <citation type="submission" date="2022-09" db="EMBL/GenBank/DDBJ databases">
        <title>Aureispira anguillicida sp. nov., isolated from Leptocephalus of Japanese eel Anguilla japonica.</title>
        <authorList>
            <person name="Yuasa K."/>
            <person name="Mekata T."/>
            <person name="Ikunari K."/>
        </authorList>
    </citation>
    <scope>NUCLEOTIDE SEQUENCE</scope>
    <source>
        <strain evidence="1">EL160426</strain>
    </source>
</reference>
<sequence>MKTATVKELKLELSERKPQELLELCLRLAKFKKENKELLTYLLFEASDEATYIATIKQEIEEGFQQINKTSYYLIKKSVRKILRACTKYIRYSKKKETEVDIRLFFCYELIRMRPTFKQNTVLKNMYHQQLKLIRKVVGSLHEDLQYDYQLELEELEQAYQRR</sequence>
<protein>
    <submittedName>
        <fullName evidence="1">Uncharacterized protein</fullName>
    </submittedName>
</protein>
<dbReference type="AlphaFoldDB" id="A0A916DWB5"/>
<evidence type="ECO:0000313" key="2">
    <source>
        <dbReference type="Proteomes" id="UP001060919"/>
    </source>
</evidence>
<name>A0A916DWB5_9BACT</name>
<gene>
    <name evidence="1" type="ORF">AsAng_0052800</name>
</gene>
<accession>A0A916DWB5</accession>
<organism evidence="1 2">
    <name type="scientific">Aureispira anguillae</name>
    <dbReference type="NCBI Taxonomy" id="2864201"/>
    <lineage>
        <taxon>Bacteria</taxon>
        <taxon>Pseudomonadati</taxon>
        <taxon>Bacteroidota</taxon>
        <taxon>Saprospiria</taxon>
        <taxon>Saprospirales</taxon>
        <taxon>Saprospiraceae</taxon>
        <taxon>Aureispira</taxon>
    </lineage>
</organism>
<proteinExistence type="predicted"/>
<dbReference type="EMBL" id="AP026867">
    <property type="protein sequence ID" value="BDS14500.1"/>
    <property type="molecule type" value="Genomic_DNA"/>
</dbReference>
<dbReference type="RefSeq" id="WP_264789715.1">
    <property type="nucleotide sequence ID" value="NZ_AP026867.1"/>
</dbReference>
<dbReference type="Proteomes" id="UP001060919">
    <property type="component" value="Chromosome"/>
</dbReference>
<dbReference type="KEGG" id="aup:AsAng_0052800"/>